<proteinExistence type="predicted"/>
<accession>A0A5B8MTA3</accession>
<organism evidence="3 4">
    <name type="scientific">Chloropicon primus</name>
    <dbReference type="NCBI Taxonomy" id="1764295"/>
    <lineage>
        <taxon>Eukaryota</taxon>
        <taxon>Viridiplantae</taxon>
        <taxon>Chlorophyta</taxon>
        <taxon>Chloropicophyceae</taxon>
        <taxon>Chloropicales</taxon>
        <taxon>Chloropicaceae</taxon>
        <taxon>Chloropicon</taxon>
    </lineage>
</organism>
<keyword evidence="4" id="KW-1185">Reference proteome</keyword>
<dbReference type="OrthoDB" id="10009520at2759"/>
<dbReference type="Gene3D" id="3.30.40.10">
    <property type="entry name" value="Zinc/RING finger domain, C3HC4 (zinc finger)"/>
    <property type="match status" value="1"/>
</dbReference>
<dbReference type="SUPFAM" id="SSF57850">
    <property type="entry name" value="RING/U-box"/>
    <property type="match status" value="1"/>
</dbReference>
<reference evidence="3 4" key="1">
    <citation type="submission" date="2018-07" db="EMBL/GenBank/DDBJ databases">
        <title>The complete nuclear genome of the prasinophyte Chloropicon primus (CCMP1205).</title>
        <authorList>
            <person name="Pombert J.-F."/>
            <person name="Otis C."/>
            <person name="Turmel M."/>
            <person name="Lemieux C."/>
        </authorList>
    </citation>
    <scope>NUCLEOTIDE SEQUENCE [LARGE SCALE GENOMIC DNA]</scope>
    <source>
        <strain evidence="3 4">CCMP1205</strain>
    </source>
</reference>
<evidence type="ECO:0000313" key="3">
    <source>
        <dbReference type="EMBL" id="QDZ23621.1"/>
    </source>
</evidence>
<evidence type="ECO:0000313" key="4">
    <source>
        <dbReference type="Proteomes" id="UP000316726"/>
    </source>
</evidence>
<dbReference type="AlphaFoldDB" id="A0A5B8MTA3"/>
<dbReference type="Proteomes" id="UP000316726">
    <property type="component" value="Chromosome 11"/>
</dbReference>
<feature type="region of interest" description="Disordered" evidence="1">
    <location>
        <begin position="341"/>
        <end position="399"/>
    </location>
</feature>
<feature type="compositionally biased region" description="Polar residues" evidence="1">
    <location>
        <begin position="373"/>
        <end position="383"/>
    </location>
</feature>
<dbReference type="InterPro" id="IPR013083">
    <property type="entry name" value="Znf_RING/FYVE/PHD"/>
</dbReference>
<evidence type="ECO:0000256" key="2">
    <source>
        <dbReference type="SAM" id="Phobius"/>
    </source>
</evidence>
<evidence type="ECO:0008006" key="5">
    <source>
        <dbReference type="Google" id="ProtNLM"/>
    </source>
</evidence>
<feature type="region of interest" description="Disordered" evidence="1">
    <location>
        <begin position="1"/>
        <end position="20"/>
    </location>
</feature>
<keyword evidence="2" id="KW-1133">Transmembrane helix</keyword>
<dbReference type="EMBL" id="CP031044">
    <property type="protein sequence ID" value="QDZ23621.1"/>
    <property type="molecule type" value="Genomic_DNA"/>
</dbReference>
<keyword evidence="2" id="KW-0472">Membrane</keyword>
<gene>
    <name evidence="3" type="ORF">A3770_11p61390</name>
</gene>
<feature type="transmembrane region" description="Helical" evidence="2">
    <location>
        <begin position="67"/>
        <end position="86"/>
    </location>
</feature>
<evidence type="ECO:0000256" key="1">
    <source>
        <dbReference type="SAM" id="MobiDB-lite"/>
    </source>
</evidence>
<keyword evidence="2" id="KW-0812">Transmembrane</keyword>
<sequence length="399" mass="44497">MDGEDASTSGSGFSGKQTSTSSLESLGNKILALSSEIVSRSPLVRALLACLGFLGALGILYESWARQRFGLAHWVLFLAFVGYAYFTEARRIPRKKKEVQELRKKCRKLVQARRAAGLLRLEKDTRLRREHWPAPPHSGLKAYLYKESSIDLDAMSVESPMKRKLDYKRLCTQIVRELLFSSREGEGARGEGARSLFRLLSQAGVEPVKDPELYRDMHLALDEVERQLKRNASADKEQATGFYCRLCLGFQNKGGSVTLKCKHKICKECSLSLVESSLSGAIGVPISCPVGCNSLMSPHMMRSSLNEETFERFQRIHTVKMSLQASAPHVRSLASELAEARKGLAKSRERRDSKESNANAKGGNLNELKLRTSIVNESSSSGSRFADPMSRLNHRTRLK</sequence>
<feature type="compositionally biased region" description="Basic and acidic residues" evidence="1">
    <location>
        <begin position="341"/>
        <end position="355"/>
    </location>
</feature>
<protein>
    <recommendedName>
        <fullName evidence="5">RING-type domain-containing protein</fullName>
    </recommendedName>
</protein>
<feature type="transmembrane region" description="Helical" evidence="2">
    <location>
        <begin position="43"/>
        <end position="61"/>
    </location>
</feature>
<name>A0A5B8MTA3_9CHLO</name>